<feature type="region of interest" description="Disordered" evidence="1">
    <location>
        <begin position="1"/>
        <end position="94"/>
    </location>
</feature>
<feature type="compositionally biased region" description="Low complexity" evidence="1">
    <location>
        <begin position="48"/>
        <end position="68"/>
    </location>
</feature>
<feature type="compositionally biased region" description="Pro residues" evidence="1">
    <location>
        <begin position="19"/>
        <end position="32"/>
    </location>
</feature>
<dbReference type="RefSeq" id="WP_355395258.1">
    <property type="nucleotide sequence ID" value="NZ_JBEGHN010000012.1"/>
</dbReference>
<feature type="compositionally biased region" description="Low complexity" evidence="1">
    <location>
        <begin position="146"/>
        <end position="159"/>
    </location>
</feature>
<name>A0ABV2UTM5_9ACTN</name>
<evidence type="ECO:0000313" key="4">
    <source>
        <dbReference type="Proteomes" id="UP001550210"/>
    </source>
</evidence>
<evidence type="ECO:0000256" key="2">
    <source>
        <dbReference type="SAM" id="Phobius"/>
    </source>
</evidence>
<keyword evidence="2" id="KW-0812">Transmembrane</keyword>
<feature type="region of interest" description="Disordered" evidence="1">
    <location>
        <begin position="121"/>
        <end position="182"/>
    </location>
</feature>
<evidence type="ECO:0000256" key="1">
    <source>
        <dbReference type="SAM" id="MobiDB-lite"/>
    </source>
</evidence>
<reference evidence="3 4" key="1">
    <citation type="submission" date="2024-06" db="EMBL/GenBank/DDBJ databases">
        <title>The Natural Products Discovery Center: Release of the First 8490 Sequenced Strains for Exploring Actinobacteria Biosynthetic Diversity.</title>
        <authorList>
            <person name="Kalkreuter E."/>
            <person name="Kautsar S.A."/>
            <person name="Yang D."/>
            <person name="Bader C.D."/>
            <person name="Teijaro C.N."/>
            <person name="Fluegel L."/>
            <person name="Davis C.M."/>
            <person name="Simpson J.R."/>
            <person name="Lauterbach L."/>
            <person name="Steele A.D."/>
            <person name="Gui C."/>
            <person name="Meng S."/>
            <person name="Li G."/>
            <person name="Viehrig K."/>
            <person name="Ye F."/>
            <person name="Su P."/>
            <person name="Kiefer A.F."/>
            <person name="Nichols A."/>
            <person name="Cepeda A.J."/>
            <person name="Yan W."/>
            <person name="Fan B."/>
            <person name="Jiang Y."/>
            <person name="Adhikari A."/>
            <person name="Zheng C.-J."/>
            <person name="Schuster L."/>
            <person name="Cowan T.M."/>
            <person name="Smanski M.J."/>
            <person name="Chevrette M.G."/>
            <person name="De Carvalho L.P.S."/>
            <person name="Shen B."/>
        </authorList>
    </citation>
    <scope>NUCLEOTIDE SEQUENCE [LARGE SCALE GENOMIC DNA]</scope>
    <source>
        <strain evidence="3 4">NPDC006434</strain>
    </source>
</reference>
<keyword evidence="2" id="KW-0472">Membrane</keyword>
<proteinExistence type="predicted"/>
<gene>
    <name evidence="3" type="ORF">ABZZ21_10045</name>
</gene>
<dbReference type="EMBL" id="JBEXPZ010000011">
    <property type="protein sequence ID" value="MET9844905.1"/>
    <property type="molecule type" value="Genomic_DNA"/>
</dbReference>
<accession>A0ABV2UTM5</accession>
<comment type="caution">
    <text evidence="3">The sequence shown here is derived from an EMBL/GenBank/DDBJ whole genome shotgun (WGS) entry which is preliminary data.</text>
</comment>
<organism evidence="3 4">
    <name type="scientific">Streptomyces ossamyceticus</name>
    <dbReference type="NCBI Taxonomy" id="249581"/>
    <lineage>
        <taxon>Bacteria</taxon>
        <taxon>Bacillati</taxon>
        <taxon>Actinomycetota</taxon>
        <taxon>Actinomycetes</taxon>
        <taxon>Kitasatosporales</taxon>
        <taxon>Streptomycetaceae</taxon>
        <taxon>Streptomyces</taxon>
    </lineage>
</organism>
<feature type="compositionally biased region" description="Low complexity" evidence="1">
    <location>
        <begin position="74"/>
        <end position="86"/>
    </location>
</feature>
<feature type="transmembrane region" description="Helical" evidence="2">
    <location>
        <begin position="100"/>
        <end position="122"/>
    </location>
</feature>
<keyword evidence="4" id="KW-1185">Reference proteome</keyword>
<keyword evidence="2" id="KW-1133">Transmembrane helix</keyword>
<feature type="compositionally biased region" description="Low complexity" evidence="1">
    <location>
        <begin position="9"/>
        <end position="18"/>
    </location>
</feature>
<dbReference type="Proteomes" id="UP001550210">
    <property type="component" value="Unassembled WGS sequence"/>
</dbReference>
<evidence type="ECO:0000313" key="3">
    <source>
        <dbReference type="EMBL" id="MET9844905.1"/>
    </source>
</evidence>
<protein>
    <submittedName>
        <fullName evidence="3">Uncharacterized protein</fullName>
    </submittedName>
</protein>
<sequence length="279" mass="28670">MTQPPGQPPYDGYGAQQPQQPPYPGPYGPPPGASGQAPGQPGPPPNPYTTAPQQPYGAGQPPYGAPGMPGAPGAPGMPNYGQQYGGYPPPPPSGGNGGKIALIVVAAVAALAVIGGGIFLLTSDDGDDTSAKPRQSVSARADESETPTSEPTEEYSPTPEDTDDGGDASTAPRTGVEGQWQDDEARTLTIGKEQSSGDLQGQHPLSYIDMVGGKGILTGVGKYRDENNFRMALRPMASENVDDKDITFATVRRSGNDVVITWEDGGGTDKLSYVGEASG</sequence>